<dbReference type="Pfam" id="PF07310">
    <property type="entry name" value="PAS_5"/>
    <property type="match status" value="1"/>
</dbReference>
<dbReference type="AlphaFoldDB" id="A0A8J7V226"/>
<reference evidence="1" key="1">
    <citation type="submission" date="2021-04" db="EMBL/GenBank/DDBJ databases">
        <authorList>
            <person name="Zhang D.-C."/>
        </authorList>
    </citation>
    <scope>NUCLEOTIDE SEQUENCE</scope>
    <source>
        <strain evidence="1">CGMCC 1.15697</strain>
    </source>
</reference>
<evidence type="ECO:0000313" key="1">
    <source>
        <dbReference type="EMBL" id="MBP5856422.1"/>
    </source>
</evidence>
<keyword evidence="2" id="KW-1185">Reference proteome</keyword>
<dbReference type="Proteomes" id="UP000672602">
    <property type="component" value="Unassembled WGS sequence"/>
</dbReference>
<dbReference type="EMBL" id="JAGMWN010000002">
    <property type="protein sequence ID" value="MBP5856422.1"/>
    <property type="molecule type" value="Genomic_DNA"/>
</dbReference>
<dbReference type="RefSeq" id="WP_210680998.1">
    <property type="nucleotide sequence ID" value="NZ_JAGMWN010000002.1"/>
</dbReference>
<name>A0A8J7V226_9PROT</name>
<protein>
    <submittedName>
        <fullName evidence="1">PAS domain-containing protein</fullName>
    </submittedName>
</protein>
<gene>
    <name evidence="1" type="ORF">KAJ83_05345</name>
</gene>
<proteinExistence type="predicted"/>
<dbReference type="InterPro" id="IPR009922">
    <property type="entry name" value="DUF1457"/>
</dbReference>
<sequence length="191" mass="21714">MTRELTEGRADRTIDYFREFNAPRPVIDFEPAVGQLRNPNLDTLFTYWTSLRDSRRRDGLDLPAQMEFDPLEVSATLPYVMLLDVVNEGADFRYRVYGREIAERFGRDLTGLLLSETAVDPYIAAFFRAVYLASMARREPVLTEHAPPQSVMVASWRRLILPLAGGDGRVTRFVVGNIPGPPRAGIPDQRR</sequence>
<accession>A0A8J7V226</accession>
<organism evidence="1 2">
    <name type="scientific">Marivibrio halodurans</name>
    <dbReference type="NCBI Taxonomy" id="2039722"/>
    <lineage>
        <taxon>Bacteria</taxon>
        <taxon>Pseudomonadati</taxon>
        <taxon>Pseudomonadota</taxon>
        <taxon>Alphaproteobacteria</taxon>
        <taxon>Rhodospirillales</taxon>
        <taxon>Rhodospirillaceae</taxon>
        <taxon>Marivibrio</taxon>
    </lineage>
</organism>
<comment type="caution">
    <text evidence="1">The sequence shown here is derived from an EMBL/GenBank/DDBJ whole genome shotgun (WGS) entry which is preliminary data.</text>
</comment>
<evidence type="ECO:0000313" key="2">
    <source>
        <dbReference type="Proteomes" id="UP000672602"/>
    </source>
</evidence>